<feature type="region of interest" description="Disordered" evidence="1">
    <location>
        <begin position="204"/>
        <end position="225"/>
    </location>
</feature>
<reference evidence="2" key="1">
    <citation type="journal article" date="2019" name="Sci. Rep.">
        <title>Draft genome of Tanacetum cinerariifolium, the natural source of mosquito coil.</title>
        <authorList>
            <person name="Yamashiro T."/>
            <person name="Shiraishi A."/>
            <person name="Satake H."/>
            <person name="Nakayama K."/>
        </authorList>
    </citation>
    <scope>NUCLEOTIDE SEQUENCE</scope>
</reference>
<dbReference type="AlphaFoldDB" id="A0A699T5I9"/>
<proteinExistence type="predicted"/>
<accession>A0A699T5I9</accession>
<name>A0A699T5I9_TANCI</name>
<organism evidence="2">
    <name type="scientific">Tanacetum cinerariifolium</name>
    <name type="common">Dalmatian daisy</name>
    <name type="synonym">Chrysanthemum cinerariifolium</name>
    <dbReference type="NCBI Taxonomy" id="118510"/>
    <lineage>
        <taxon>Eukaryota</taxon>
        <taxon>Viridiplantae</taxon>
        <taxon>Streptophyta</taxon>
        <taxon>Embryophyta</taxon>
        <taxon>Tracheophyta</taxon>
        <taxon>Spermatophyta</taxon>
        <taxon>Magnoliopsida</taxon>
        <taxon>eudicotyledons</taxon>
        <taxon>Gunneridae</taxon>
        <taxon>Pentapetalae</taxon>
        <taxon>asterids</taxon>
        <taxon>campanulids</taxon>
        <taxon>Asterales</taxon>
        <taxon>Asteraceae</taxon>
        <taxon>Asteroideae</taxon>
        <taxon>Anthemideae</taxon>
        <taxon>Anthemidinae</taxon>
        <taxon>Tanacetum</taxon>
    </lineage>
</organism>
<sequence length="225" mass="24388">MGSDKTLWQERVEVERRGRAQQLRGQQLRGAGGGGDAQTFMPYGQPQTRLLGVLANQRLAVRARRAKPGPAANAVQLAEIRQKIHGPAQHATEHRGVDGRVFVVELPGRADEQLTGRALLHVERHGRAVALVRDQQMAFLGLQRQVRAQVAGMDAIGKHHGTGLQPLTIDQPHAVALNLYHLGMLLMHAPGLTLQQPARGIGRIQNPVAGHSQGAQQAGTQRRLG</sequence>
<evidence type="ECO:0000313" key="2">
    <source>
        <dbReference type="EMBL" id="GFD04206.1"/>
    </source>
</evidence>
<feature type="compositionally biased region" description="Polar residues" evidence="1">
    <location>
        <begin position="213"/>
        <end position="225"/>
    </location>
</feature>
<evidence type="ECO:0000256" key="1">
    <source>
        <dbReference type="SAM" id="MobiDB-lite"/>
    </source>
</evidence>
<dbReference type="EMBL" id="BKCJ011210067">
    <property type="protein sequence ID" value="GFD04206.1"/>
    <property type="molecule type" value="Genomic_DNA"/>
</dbReference>
<protein>
    <submittedName>
        <fullName evidence="2">Uncharacterized protein</fullName>
    </submittedName>
</protein>
<comment type="caution">
    <text evidence="2">The sequence shown here is derived from an EMBL/GenBank/DDBJ whole genome shotgun (WGS) entry which is preliminary data.</text>
</comment>
<feature type="non-terminal residue" evidence="2">
    <location>
        <position position="225"/>
    </location>
</feature>
<gene>
    <name evidence="2" type="ORF">Tci_876175</name>
</gene>